<dbReference type="GO" id="GO:0030424">
    <property type="term" value="C:axon"/>
    <property type="evidence" value="ECO:0007669"/>
    <property type="project" value="TreeGrafter"/>
</dbReference>
<dbReference type="GO" id="GO:0005886">
    <property type="term" value="C:plasma membrane"/>
    <property type="evidence" value="ECO:0007669"/>
    <property type="project" value="TreeGrafter"/>
</dbReference>
<dbReference type="VEuPathDB" id="VectorBase:PPAI004419"/>
<accession>A0A1B0GN59</accession>
<proteinExistence type="predicted"/>
<dbReference type="InterPro" id="IPR013098">
    <property type="entry name" value="Ig_I-set"/>
</dbReference>
<dbReference type="InterPro" id="IPR003599">
    <property type="entry name" value="Ig_sub"/>
</dbReference>
<dbReference type="SUPFAM" id="SSF48726">
    <property type="entry name" value="Immunoglobulin"/>
    <property type="match status" value="1"/>
</dbReference>
<name>A0A1B0GN59_PHLPP</name>
<sequence length="124" mass="13335">PPEIDKKPSNQGVRVGGVASFFCAARGDPQPTIIWRKNGKKVSGTQSRYSVIEAHGVSILRIEPVRAGRDDAPYECVAENGVGDAVSAEATLTVYEGGKFVGLQESKRGVQVSRLKGEEFLDVF</sequence>
<dbReference type="EnsemblMetazoa" id="PPAI004419-RA">
    <property type="protein sequence ID" value="PPAI004419-PA"/>
    <property type="gene ID" value="PPAI004419"/>
</dbReference>
<dbReference type="PROSITE" id="PS50835">
    <property type="entry name" value="IG_LIKE"/>
    <property type="match status" value="1"/>
</dbReference>
<dbReference type="InterPro" id="IPR007110">
    <property type="entry name" value="Ig-like_dom"/>
</dbReference>
<dbReference type="PANTHER" id="PTHR10075">
    <property type="entry name" value="BASIGIN RELATED"/>
    <property type="match status" value="1"/>
</dbReference>
<dbReference type="VEuPathDB" id="VectorBase:PPAPM1_007193"/>
<dbReference type="Gene3D" id="2.60.40.10">
    <property type="entry name" value="Immunoglobulins"/>
    <property type="match status" value="1"/>
</dbReference>
<dbReference type="FunFam" id="2.60.40.10:FF:001102">
    <property type="entry name" value="tyrosine-protein phosphatase Lar isoform X3"/>
    <property type="match status" value="1"/>
</dbReference>
<keyword evidence="1" id="KW-0393">Immunoglobulin domain</keyword>
<dbReference type="GO" id="GO:0007156">
    <property type="term" value="P:homophilic cell adhesion via plasma membrane adhesion molecules"/>
    <property type="evidence" value="ECO:0007669"/>
    <property type="project" value="TreeGrafter"/>
</dbReference>
<dbReference type="GO" id="GO:0007411">
    <property type="term" value="P:axon guidance"/>
    <property type="evidence" value="ECO:0007669"/>
    <property type="project" value="TreeGrafter"/>
</dbReference>
<dbReference type="SMART" id="SM00408">
    <property type="entry name" value="IGc2"/>
    <property type="match status" value="1"/>
</dbReference>
<dbReference type="EMBL" id="AJVK01004400">
    <property type="status" value="NOT_ANNOTATED_CDS"/>
    <property type="molecule type" value="Genomic_DNA"/>
</dbReference>
<dbReference type="PANTHER" id="PTHR10075:SF103">
    <property type="entry name" value="ROUNDABOUT HOMOLOG 4"/>
    <property type="match status" value="1"/>
</dbReference>
<dbReference type="InterPro" id="IPR036179">
    <property type="entry name" value="Ig-like_dom_sf"/>
</dbReference>
<dbReference type="EMBL" id="AJVK01004399">
    <property type="status" value="NOT_ANNOTATED_CDS"/>
    <property type="molecule type" value="Genomic_DNA"/>
</dbReference>
<dbReference type="InterPro" id="IPR013783">
    <property type="entry name" value="Ig-like_fold"/>
</dbReference>
<dbReference type="GO" id="GO:0098632">
    <property type="term" value="F:cell-cell adhesion mediator activity"/>
    <property type="evidence" value="ECO:0007669"/>
    <property type="project" value="TreeGrafter"/>
</dbReference>
<evidence type="ECO:0000313" key="2">
    <source>
        <dbReference type="EnsemblMetazoa" id="PPAI004419-PA"/>
    </source>
</evidence>
<dbReference type="InterPro" id="IPR003598">
    <property type="entry name" value="Ig_sub2"/>
</dbReference>
<dbReference type="EMBL" id="AJVK01004398">
    <property type="status" value="NOT_ANNOTATED_CDS"/>
    <property type="molecule type" value="Genomic_DNA"/>
</dbReference>
<dbReference type="GO" id="GO:0070593">
    <property type="term" value="P:dendrite self-avoidance"/>
    <property type="evidence" value="ECO:0007669"/>
    <property type="project" value="TreeGrafter"/>
</dbReference>
<dbReference type="AlphaFoldDB" id="A0A1B0GN59"/>
<reference evidence="2" key="1">
    <citation type="submission" date="2022-08" db="UniProtKB">
        <authorList>
            <consortium name="EnsemblMetazoa"/>
        </authorList>
    </citation>
    <scope>IDENTIFICATION</scope>
    <source>
        <strain evidence="2">Israel</strain>
    </source>
</reference>
<dbReference type="SMART" id="SM00409">
    <property type="entry name" value="IG"/>
    <property type="match status" value="1"/>
</dbReference>
<dbReference type="Proteomes" id="UP000092462">
    <property type="component" value="Unassembled WGS sequence"/>
</dbReference>
<protein>
    <submittedName>
        <fullName evidence="2">Uncharacterized protein</fullName>
    </submittedName>
</protein>
<organism evidence="2 3">
    <name type="scientific">Phlebotomus papatasi</name>
    <name type="common">Sandfly</name>
    <dbReference type="NCBI Taxonomy" id="29031"/>
    <lineage>
        <taxon>Eukaryota</taxon>
        <taxon>Metazoa</taxon>
        <taxon>Ecdysozoa</taxon>
        <taxon>Arthropoda</taxon>
        <taxon>Hexapoda</taxon>
        <taxon>Insecta</taxon>
        <taxon>Pterygota</taxon>
        <taxon>Neoptera</taxon>
        <taxon>Endopterygota</taxon>
        <taxon>Diptera</taxon>
        <taxon>Nematocera</taxon>
        <taxon>Psychodoidea</taxon>
        <taxon>Psychodidae</taxon>
        <taxon>Phlebotomus</taxon>
        <taxon>Phlebotomus</taxon>
    </lineage>
</organism>
<dbReference type="Pfam" id="PF07679">
    <property type="entry name" value="I-set"/>
    <property type="match status" value="1"/>
</dbReference>
<evidence type="ECO:0000256" key="1">
    <source>
        <dbReference type="ARBA" id="ARBA00023319"/>
    </source>
</evidence>
<keyword evidence="3" id="KW-1185">Reference proteome</keyword>
<evidence type="ECO:0000313" key="3">
    <source>
        <dbReference type="Proteomes" id="UP000092462"/>
    </source>
</evidence>